<gene>
    <name evidence="2" type="ORF">PCE31107_00472</name>
</gene>
<feature type="region of interest" description="Disordered" evidence="1">
    <location>
        <begin position="645"/>
        <end position="706"/>
    </location>
</feature>
<sequence>MRFSSHCRAIHPPPRNQARDATPARRTPAPTSPDFPHAFDGTRNSQRRCHDDAAMRHRVSPPKASPASPWPAAFAVMLVANLMAPTVRATPMLPRLLDSRVREDSPLANATALPSDGLPDVPSDVEIHPLPLSLIKTHYTFQEFLRAVATASAPFRHLGRSIGEAYSAVSGNPVDRPTLDAAQRLGGVVDVATGLIPEVQIARLPGHFADLAADLLDGRPPSSAKLTDFLQYGDPRTIGRDMPIQDASAPAQPVLFRRGPVHAPVSAPGVEADAPVVRDVDVDGDGLEPPRDATPEHGAEIVDAQAADVEGLGVGHGLRIEGEREHLKGYEQSLPPESIPEGSRRQLMTINGRHYLRGESGYYQVTPGQRAGEWLINAPRGARAQVPVTYDAPSGEWHADAPLRLCGGGCGPSRSSTPDSVAMSKNDVADAIRHLADHDVRRAILQAYSDLGALHLMRTNREDLRALRDNSIIEHRRVLVPQLMRIDPYSTLFEQQREAALITAMHYDNYPEYNIHELSAEAFCQENAEILFHYLLVRGVPSHHIRMITVQPQGRPPHVMVLYTESDQFIDLLDLSTPQPPVKGHVDGINGNRFTAAVFLTRDTTVLLDPWSRIKASSFRHANDVEALMGMLDVSLADAGHRTGNPYTVSLTRPYPTPRERAAAATGGAADARSPVISSAGTLPRSGSVRRNPPIQLAGGEHGTPV</sequence>
<protein>
    <submittedName>
        <fullName evidence="2">Uncharacterized protein</fullName>
    </submittedName>
</protein>
<name>A0A5E4S0K8_9BURK</name>
<evidence type="ECO:0000313" key="3">
    <source>
        <dbReference type="Proteomes" id="UP000396788"/>
    </source>
</evidence>
<dbReference type="AlphaFoldDB" id="A0A5E4S0K8"/>
<accession>A0A5E4S0K8</accession>
<feature type="compositionally biased region" description="Low complexity" evidence="1">
    <location>
        <begin position="663"/>
        <end position="672"/>
    </location>
</feature>
<reference evidence="2 3" key="1">
    <citation type="submission" date="2019-08" db="EMBL/GenBank/DDBJ databases">
        <authorList>
            <person name="Peeters C."/>
        </authorList>
    </citation>
    <scope>NUCLEOTIDE SEQUENCE [LARGE SCALE GENOMIC DNA]</scope>
    <source>
        <strain evidence="2 3">LMG 31107</strain>
    </source>
</reference>
<evidence type="ECO:0000313" key="2">
    <source>
        <dbReference type="EMBL" id="VVD68204.1"/>
    </source>
</evidence>
<dbReference type="EMBL" id="CABPRY010000001">
    <property type="protein sequence ID" value="VVD68204.1"/>
    <property type="molecule type" value="Genomic_DNA"/>
</dbReference>
<feature type="region of interest" description="Disordered" evidence="1">
    <location>
        <begin position="1"/>
        <end position="68"/>
    </location>
</feature>
<proteinExistence type="predicted"/>
<feature type="compositionally biased region" description="Low complexity" evidence="1">
    <location>
        <begin position="19"/>
        <end position="29"/>
    </location>
</feature>
<organism evidence="2 3">
    <name type="scientific">Pandoraea cepalis</name>
    <dbReference type="NCBI Taxonomy" id="2508294"/>
    <lineage>
        <taxon>Bacteria</taxon>
        <taxon>Pseudomonadati</taxon>
        <taxon>Pseudomonadota</taxon>
        <taxon>Betaproteobacteria</taxon>
        <taxon>Burkholderiales</taxon>
        <taxon>Burkholderiaceae</taxon>
        <taxon>Pandoraea</taxon>
    </lineage>
</organism>
<evidence type="ECO:0000256" key="1">
    <source>
        <dbReference type="SAM" id="MobiDB-lite"/>
    </source>
</evidence>
<dbReference type="Proteomes" id="UP000396788">
    <property type="component" value="Unassembled WGS sequence"/>
</dbReference>